<dbReference type="Ensembl" id="ENSLLET00000040738.1">
    <property type="protein sequence ID" value="ENSLLEP00000039171.1"/>
    <property type="gene ID" value="ENSLLEG00000024880.1"/>
</dbReference>
<organism evidence="7 8">
    <name type="scientific">Leptobrachium leishanense</name>
    <name type="common">Leishan spiny toad</name>
    <dbReference type="NCBI Taxonomy" id="445787"/>
    <lineage>
        <taxon>Eukaryota</taxon>
        <taxon>Metazoa</taxon>
        <taxon>Chordata</taxon>
        <taxon>Craniata</taxon>
        <taxon>Vertebrata</taxon>
        <taxon>Euteleostomi</taxon>
        <taxon>Amphibia</taxon>
        <taxon>Batrachia</taxon>
        <taxon>Anura</taxon>
        <taxon>Pelobatoidea</taxon>
        <taxon>Megophryidae</taxon>
        <taxon>Leptobrachium</taxon>
    </lineage>
</organism>
<keyword evidence="4 6" id="KW-0472">Membrane</keyword>
<dbReference type="GO" id="GO:0042383">
    <property type="term" value="C:sarcolemma"/>
    <property type="evidence" value="ECO:0007669"/>
    <property type="project" value="TreeGrafter"/>
</dbReference>
<dbReference type="InterPro" id="IPR030429">
    <property type="entry name" value="Sarcospan"/>
</dbReference>
<dbReference type="Proteomes" id="UP000694569">
    <property type="component" value="Unplaced"/>
</dbReference>
<evidence type="ECO:0000256" key="4">
    <source>
        <dbReference type="ARBA" id="ARBA00023136"/>
    </source>
</evidence>
<feature type="transmembrane region" description="Helical" evidence="6">
    <location>
        <begin position="119"/>
        <end position="140"/>
    </location>
</feature>
<evidence type="ECO:0000256" key="2">
    <source>
        <dbReference type="ARBA" id="ARBA00022692"/>
    </source>
</evidence>
<evidence type="ECO:0008006" key="9">
    <source>
        <dbReference type="Google" id="ProtNLM"/>
    </source>
</evidence>
<name>A0A8C5QJG3_9ANUR</name>
<dbReference type="PANTHER" id="PTHR15260:SF1">
    <property type="entry name" value="SARCOSPAN"/>
    <property type="match status" value="1"/>
</dbReference>
<feature type="region of interest" description="Disordered" evidence="5">
    <location>
        <begin position="1"/>
        <end position="26"/>
    </location>
</feature>
<dbReference type="PANTHER" id="PTHR15260">
    <property type="entry name" value="SARCOSPAN"/>
    <property type="match status" value="1"/>
</dbReference>
<feature type="compositionally biased region" description="Basic residues" evidence="5">
    <location>
        <begin position="56"/>
        <end position="117"/>
    </location>
</feature>
<dbReference type="Pfam" id="PF04103">
    <property type="entry name" value="CD20"/>
    <property type="match status" value="1"/>
</dbReference>
<dbReference type="AlphaFoldDB" id="A0A8C5QJG3"/>
<feature type="transmembrane region" description="Helical" evidence="6">
    <location>
        <begin position="222"/>
        <end position="246"/>
    </location>
</feature>
<evidence type="ECO:0000256" key="6">
    <source>
        <dbReference type="SAM" id="Phobius"/>
    </source>
</evidence>
<evidence type="ECO:0000256" key="5">
    <source>
        <dbReference type="SAM" id="MobiDB-lite"/>
    </source>
</evidence>
<reference evidence="7" key="1">
    <citation type="submission" date="2025-08" db="UniProtKB">
        <authorList>
            <consortium name="Ensembl"/>
        </authorList>
    </citation>
    <scope>IDENTIFICATION</scope>
</reference>
<reference evidence="7" key="2">
    <citation type="submission" date="2025-09" db="UniProtKB">
        <authorList>
            <consortium name="Ensembl"/>
        </authorList>
    </citation>
    <scope>IDENTIFICATION</scope>
</reference>
<protein>
    <recommendedName>
        <fullName evidence="9">Sarcospan</fullName>
    </recommendedName>
</protein>
<dbReference type="GO" id="GO:0016010">
    <property type="term" value="C:dystrophin-associated glycoprotein complex"/>
    <property type="evidence" value="ECO:0007669"/>
    <property type="project" value="InterPro"/>
</dbReference>
<accession>A0A8C5QJG3</accession>
<comment type="subcellular location">
    <subcellularLocation>
        <location evidence="1">Membrane</location>
        <topology evidence="1">Multi-pass membrane protein</topology>
    </subcellularLocation>
</comment>
<evidence type="ECO:0000313" key="8">
    <source>
        <dbReference type="Proteomes" id="UP000694569"/>
    </source>
</evidence>
<proteinExistence type="predicted"/>
<evidence type="ECO:0000256" key="1">
    <source>
        <dbReference type="ARBA" id="ARBA00004141"/>
    </source>
</evidence>
<sequence>MGDPMPEPCLGCKANPGPPLLGGGGQLPLCPPPGSALVAECRHQPTEHLPQTFRTAAKRSRQAARRSRQAAKRSRQAAKRSRQAARRNRQAAKRSRQAARRSRQAAKRSRQAAKRSRQAAGQVSAVGILGLFLLCLPYQPYEKTSCQFVLKLTYFLLSTISLVICIMVVAFGAYHYSLITQFTCEMENGSCQCTLDSSDPVSRTFLYEDVADCTAVTSTTKLYVLLQMSLNLLLALVCLAACFIMWKDRYQVFYVGLWQQGAPTKETPPQKV</sequence>
<dbReference type="GeneTree" id="ENSGT00390000007747"/>
<dbReference type="OrthoDB" id="10027693at2759"/>
<keyword evidence="2 6" id="KW-0812">Transmembrane</keyword>
<feature type="transmembrane region" description="Helical" evidence="6">
    <location>
        <begin position="152"/>
        <end position="176"/>
    </location>
</feature>
<keyword evidence="3 6" id="KW-1133">Transmembrane helix</keyword>
<feature type="region of interest" description="Disordered" evidence="5">
    <location>
        <begin position="46"/>
        <end position="117"/>
    </location>
</feature>
<keyword evidence="8" id="KW-1185">Reference proteome</keyword>
<evidence type="ECO:0000313" key="7">
    <source>
        <dbReference type="Ensembl" id="ENSLLEP00000039171.1"/>
    </source>
</evidence>
<evidence type="ECO:0000256" key="3">
    <source>
        <dbReference type="ARBA" id="ARBA00022989"/>
    </source>
</evidence>
<dbReference type="InterPro" id="IPR007237">
    <property type="entry name" value="CD20-like"/>
</dbReference>